<feature type="non-terminal residue" evidence="1">
    <location>
        <position position="1"/>
    </location>
</feature>
<evidence type="ECO:0000313" key="1">
    <source>
        <dbReference type="EMBL" id="KAK7718099.1"/>
    </source>
</evidence>
<evidence type="ECO:0000313" key="2">
    <source>
        <dbReference type="Proteomes" id="UP001430848"/>
    </source>
</evidence>
<accession>A0ABR1NWJ8</accession>
<protein>
    <submittedName>
        <fullName evidence="1">Uncharacterized protein</fullName>
    </submittedName>
</protein>
<dbReference type="EMBL" id="JAKNSF020000089">
    <property type="protein sequence ID" value="KAK7718099.1"/>
    <property type="molecule type" value="Genomic_DNA"/>
</dbReference>
<sequence length="80" mass="8818">LFVLHKMVRSHQLNGASDNGRWRQEEAFELKPILGVSAQVILNNAAVRAIGHGHNHVAKMKMVLFAGKATTDSDKKSILD</sequence>
<organism evidence="1 2">
    <name type="scientific">Diaporthe eres</name>
    <name type="common">Phomopsis oblonga</name>
    <dbReference type="NCBI Taxonomy" id="83184"/>
    <lineage>
        <taxon>Eukaryota</taxon>
        <taxon>Fungi</taxon>
        <taxon>Dikarya</taxon>
        <taxon>Ascomycota</taxon>
        <taxon>Pezizomycotina</taxon>
        <taxon>Sordariomycetes</taxon>
        <taxon>Sordariomycetidae</taxon>
        <taxon>Diaporthales</taxon>
        <taxon>Diaporthaceae</taxon>
        <taxon>Diaporthe</taxon>
        <taxon>Diaporthe eres species complex</taxon>
    </lineage>
</organism>
<dbReference type="Proteomes" id="UP001430848">
    <property type="component" value="Unassembled WGS sequence"/>
</dbReference>
<keyword evidence="2" id="KW-1185">Reference proteome</keyword>
<reference evidence="1 2" key="1">
    <citation type="submission" date="2024-02" db="EMBL/GenBank/DDBJ databases">
        <title>De novo assembly and annotation of 12 fungi associated with fruit tree decline syndrome in Ontario, Canada.</title>
        <authorList>
            <person name="Sulman M."/>
            <person name="Ellouze W."/>
            <person name="Ilyukhin E."/>
        </authorList>
    </citation>
    <scope>NUCLEOTIDE SEQUENCE [LARGE SCALE GENOMIC DNA]</scope>
    <source>
        <strain evidence="1 2">M169</strain>
    </source>
</reference>
<comment type="caution">
    <text evidence="1">The sequence shown here is derived from an EMBL/GenBank/DDBJ whole genome shotgun (WGS) entry which is preliminary data.</text>
</comment>
<gene>
    <name evidence="1" type="ORF">SLS63_010582</name>
</gene>
<name>A0ABR1NWJ8_DIAER</name>
<proteinExistence type="predicted"/>